<dbReference type="RefSeq" id="WP_263076676.1">
    <property type="nucleotide sequence ID" value="NZ_CP089977.1"/>
</dbReference>
<feature type="domain" description="Trimeric autotransporter adhesin YadA-like C-terminal membrane anchor" evidence="12">
    <location>
        <begin position="1829"/>
        <end position="1889"/>
    </location>
</feature>
<feature type="region of interest" description="Disordered" evidence="11">
    <location>
        <begin position="1097"/>
        <end position="1136"/>
    </location>
</feature>
<dbReference type="Pfam" id="PF05658">
    <property type="entry name" value="YadA_head"/>
    <property type="match status" value="4"/>
</dbReference>
<keyword evidence="10" id="KW-0998">Cell outer membrane</keyword>
<feature type="domain" description="Trimeric autotransporter adhesin YadA-like head" evidence="13">
    <location>
        <begin position="196"/>
        <end position="220"/>
    </location>
</feature>
<name>A0ABY6F505_9GAMM</name>
<dbReference type="InterPro" id="IPR005594">
    <property type="entry name" value="YadA_C"/>
</dbReference>
<feature type="region of interest" description="Disordered" evidence="11">
    <location>
        <begin position="1637"/>
        <end position="1662"/>
    </location>
</feature>
<comment type="similarity">
    <text evidence="3">Belongs to the autotransporter-2 (AT-2) (TC 1.B.40) family.</text>
</comment>
<dbReference type="Proteomes" id="UP001063782">
    <property type="component" value="Chromosome"/>
</dbReference>
<evidence type="ECO:0000313" key="16">
    <source>
        <dbReference type="EMBL" id="UXZ05176.1"/>
    </source>
</evidence>
<comment type="subcellular location">
    <subcellularLocation>
        <location evidence="2">Cell outer membrane</location>
    </subcellularLocation>
    <subcellularLocation>
        <location evidence="1">Cell surface</location>
    </subcellularLocation>
</comment>
<dbReference type="InterPro" id="IPR037174">
    <property type="entry name" value="Trimeric_adhesin"/>
</dbReference>
<evidence type="ECO:0000259" key="14">
    <source>
        <dbReference type="Pfam" id="PF05662"/>
    </source>
</evidence>
<evidence type="ECO:0000256" key="4">
    <source>
        <dbReference type="ARBA" id="ARBA00022448"/>
    </source>
</evidence>
<dbReference type="Gene3D" id="3.30.1300.30">
    <property type="entry name" value="GSPII I/J protein-like"/>
    <property type="match status" value="1"/>
</dbReference>
<proteinExistence type="inferred from homology"/>
<feature type="domain" description="Trimeric autotransporter adhesin YadA-like head" evidence="13">
    <location>
        <begin position="297"/>
        <end position="319"/>
    </location>
</feature>
<dbReference type="SUPFAM" id="SSF101999">
    <property type="entry name" value="Trimeric adhesin"/>
    <property type="match status" value="2"/>
</dbReference>
<evidence type="ECO:0000256" key="10">
    <source>
        <dbReference type="ARBA" id="ARBA00023237"/>
    </source>
</evidence>
<feature type="domain" description="Trimeric autotransporter adhesin YadA-like stalk" evidence="14">
    <location>
        <begin position="1308"/>
        <end position="1350"/>
    </location>
</feature>
<dbReference type="Gene3D" id="3.90.1780.10">
    <property type="entry name" value="Trimeric adhesin"/>
    <property type="match status" value="5"/>
</dbReference>
<dbReference type="SUPFAM" id="SSF54523">
    <property type="entry name" value="Pili subunits"/>
    <property type="match status" value="1"/>
</dbReference>
<organism evidence="16 17">
    <name type="scientific">Moraxella nasicaprae</name>
    <dbReference type="NCBI Taxonomy" id="2904122"/>
    <lineage>
        <taxon>Bacteria</taxon>
        <taxon>Pseudomonadati</taxon>
        <taxon>Pseudomonadota</taxon>
        <taxon>Gammaproteobacteria</taxon>
        <taxon>Moraxellales</taxon>
        <taxon>Moraxellaceae</taxon>
        <taxon>Moraxella</taxon>
    </lineage>
</organism>
<keyword evidence="17" id="KW-1185">Reference proteome</keyword>
<dbReference type="InterPro" id="IPR008640">
    <property type="entry name" value="Adhesin_Head_dom"/>
</dbReference>
<dbReference type="InterPro" id="IPR024973">
    <property type="entry name" value="ESPR"/>
</dbReference>
<evidence type="ECO:0000256" key="7">
    <source>
        <dbReference type="ARBA" id="ARBA00022729"/>
    </source>
</evidence>
<keyword evidence="6" id="KW-0812">Transmembrane</keyword>
<evidence type="ECO:0000256" key="2">
    <source>
        <dbReference type="ARBA" id="ARBA00004442"/>
    </source>
</evidence>
<dbReference type="Gene3D" id="1.20.5.170">
    <property type="match status" value="1"/>
</dbReference>
<dbReference type="Pfam" id="PF13018">
    <property type="entry name" value="ESPR"/>
    <property type="match status" value="1"/>
</dbReference>
<evidence type="ECO:0000256" key="1">
    <source>
        <dbReference type="ARBA" id="ARBA00004241"/>
    </source>
</evidence>
<evidence type="ECO:0000259" key="13">
    <source>
        <dbReference type="Pfam" id="PF05658"/>
    </source>
</evidence>
<keyword evidence="7" id="KW-0732">Signal</keyword>
<evidence type="ECO:0000256" key="5">
    <source>
        <dbReference type="ARBA" id="ARBA00022452"/>
    </source>
</evidence>
<dbReference type="InterPro" id="IPR008635">
    <property type="entry name" value="Coiled_stalk_dom"/>
</dbReference>
<keyword evidence="4" id="KW-0813">Transport</keyword>
<feature type="domain" description="Trimeric autotransporter adhesin YadA-like stalk" evidence="14">
    <location>
        <begin position="1764"/>
        <end position="1805"/>
    </location>
</feature>
<dbReference type="EMBL" id="CP089977">
    <property type="protein sequence ID" value="UXZ05176.1"/>
    <property type="molecule type" value="Genomic_DNA"/>
</dbReference>
<dbReference type="Pfam" id="PF03895">
    <property type="entry name" value="YadA_anchor"/>
    <property type="match status" value="1"/>
</dbReference>
<dbReference type="Gene3D" id="6.10.250.2040">
    <property type="match status" value="1"/>
</dbReference>
<dbReference type="InterPro" id="IPR045584">
    <property type="entry name" value="Pilin-like"/>
</dbReference>
<feature type="domain" description="ESPR" evidence="15">
    <location>
        <begin position="1"/>
        <end position="48"/>
    </location>
</feature>
<gene>
    <name evidence="16" type="ORF">LU297_01615</name>
</gene>
<dbReference type="InterPro" id="IPR011049">
    <property type="entry name" value="Serralysin-like_metalloprot_C"/>
</dbReference>
<keyword evidence="8" id="KW-0653">Protein transport</keyword>
<evidence type="ECO:0000259" key="15">
    <source>
        <dbReference type="Pfam" id="PF13018"/>
    </source>
</evidence>
<evidence type="ECO:0000259" key="12">
    <source>
        <dbReference type="Pfam" id="PF03895"/>
    </source>
</evidence>
<evidence type="ECO:0000256" key="9">
    <source>
        <dbReference type="ARBA" id="ARBA00023136"/>
    </source>
</evidence>
<dbReference type="Gene3D" id="2.150.10.10">
    <property type="entry name" value="Serralysin-like metalloprotease, C-terminal"/>
    <property type="match status" value="5"/>
</dbReference>
<sequence length="1889" mass="188918">MNKVYKVIWNAASGTWTAVSEIGKSKTKTKSLSVAATAVALAVAGEAVAATAQPGGIAIDPKAAQVVVAAGAGTNTASAGSLGISIGSGATTVGDGGSAIAIGTNTSAQNASIAIGGNAIGGNRSGIAIGTNANATGSDLNAKIAIGANANVTGSGNGIALGTNATSQAKNAIALGTDVVADKDGAMAIGPGNTHASGTNAMALGNGAAASGEYSSAIGVSSVSSGRDSLAQGSGATATNQGASATGALSHATATAATASGGYSQATAEFATASGALSTASGVRSTAVGASSVAQSSGSIAVGNQAKATADRATAIGNGTTVSAPLSTATGAQNNVAGTASSAFGAQNNVTGSYSNAVGAGNQVSGSYSNAVGTLNNVTGTASTAIGLNNTVIANNAFVLGSNITNPHANSVVLGANSAPVGYTTAGDTEIVSSSGKSFTYGEDNYAGVPDENKTGNYLSIGAAGDERQIKNLAAGKISADSTDGVNGSQLFAVMSRIESVANTGFQLGENDTAGTIHNNATNIGLNNKIDFNNGDLTVAKVIVNPEDGGAKVIYDVVTQELKTNATDGKAVVGDTPAKAGNTNQAAANPNALTTAQNVVDAINASGWTTTNSDGTTSVVNPGDKVNFVSGNGTKANVVTNGDTTVVKYDIDTTTLSVAPDNTGKINTPDSTEGSKLLNATTIANAINNAGFTLKHSAVNGGDDLGGASELINAGDAVEMIAGKNLSVKQDAAGKITYALKENVSLTNITVGGQPAQDGQPAKAPITIGADKDGNNSISGLNNTLPETTNATKTQPAPSIAPQDQTKAATVGDVLNSGWNLKSDNKDVDFVKPYDTVEFNSGTGVKVTTTSNGTNTQVSFSLAGTSILETKPSTTTTDAEDGVIKVKDGDDLGGFVGAGTVINAINNAGWKATSGTTGTGKRGDEGATIEVVKAGEEVKFIAGDNLIMKQEGQEFTYSLNPEVTLDKITVGGQPAQDGQPAKAPITIGADEDGNNTIDGLNTTIKAPESASNENDSKPTKEQQDNAATLGDVLNAGWNLKNNGNAVDVVTAYDTVDFVDGKNTKAVVKVNATTGANEIAYDVEGDIKGVTSITLNTPAKPADDTTPATPEQPSAIISVDNNGRNGVDGTNGVGGTEENTKTRIVYVPTDKDGNPVKDEDGNTIKETLATLNDGIKFAGNTNKVDPATGEVLKDANGNPIKETINTKLNEQLVIRGGLNSSEPASDRNTRVDVENGELVVKIADKPTFDAIKLTTQPKVDAQGNPVFNPVPTLTGVQGKDLQVDGVTPNNPARDVAAISVADDKGNPSQITNVANGAINPTSTDAINGAQLYAVVDKVSGKLDGVTNSDSNLIITTKTDPKTGEKTANIDLSPVVTIGPKTGGNPVTVDGNKGTIGGLTNKTFDPQNITSGQAATEDQLKAVADAANNASTAINGVLNKGLNFAGNQGEVINKKLGEQVDVIGGLANDAKASDINTRVDSEDGKLVVKIAEDAKFTTVTATDKVSIGTNGPSISKDGIDAAGKKVSNVATGTDDNDAVNVKQLNDLIKEFANTTKVSTAVDVTATNAVANGKDGKDGKDGKQSELSKDGITLIAGDNITLTQKAGDVTIAVSKNPTFETIGLNGKDGSNLNISTEKGYDDANTNEKGANGVDGTNGAGGQGKTRITYTDPATGVKEQVATMNDGLVFAGDSGEDSAVKLNNKVTLTGGEKDQAKLSDNANIGVVSDGKGGLAVKLAKNVDLGNDGSVKTGNVSISGSGVNAGNQKVTNVADGTIAANSKDAINGGQLYNVANTFNNNLNNTANALNGRINDVEDKAEAGTAAALAAAGLPQVYLPGKNLVAVAASTYEGKTGYAVGFSSISDGGNWILKGTATGNSESKFGGTVGLGYQW</sequence>
<dbReference type="SUPFAM" id="SSF101967">
    <property type="entry name" value="Adhesin YadA, collagen-binding domain"/>
    <property type="match status" value="4"/>
</dbReference>
<dbReference type="Pfam" id="PF05662">
    <property type="entry name" value="YadA_stalk"/>
    <property type="match status" value="4"/>
</dbReference>
<feature type="compositionally biased region" description="Low complexity" evidence="11">
    <location>
        <begin position="1118"/>
        <end position="1127"/>
    </location>
</feature>
<accession>A0ABY6F505</accession>
<evidence type="ECO:0000256" key="8">
    <source>
        <dbReference type="ARBA" id="ARBA00022927"/>
    </source>
</evidence>
<protein>
    <submittedName>
        <fullName evidence="16">YadA-like family protein</fullName>
    </submittedName>
</protein>
<feature type="domain" description="Trimeric autotransporter adhesin YadA-like head" evidence="13">
    <location>
        <begin position="157"/>
        <end position="177"/>
    </location>
</feature>
<keyword evidence="9" id="KW-0472">Membrane</keyword>
<feature type="domain" description="Trimeric autotransporter adhesin YadA-like stalk" evidence="14">
    <location>
        <begin position="1523"/>
        <end position="1559"/>
    </location>
</feature>
<evidence type="ECO:0000256" key="3">
    <source>
        <dbReference type="ARBA" id="ARBA00005848"/>
    </source>
</evidence>
<reference evidence="16" key="1">
    <citation type="submission" date="2021-12" db="EMBL/GenBank/DDBJ databases">
        <title>taxonomy of Moraxella sp. ZY201224.</title>
        <authorList>
            <person name="Li F."/>
        </authorList>
    </citation>
    <scope>NUCLEOTIDE SEQUENCE</scope>
    <source>
        <strain evidence="16">ZY201224</strain>
    </source>
</reference>
<dbReference type="CDD" id="cd12820">
    <property type="entry name" value="LbR_YadA-like"/>
    <property type="match status" value="3"/>
</dbReference>
<keyword evidence="5" id="KW-1134">Transmembrane beta strand</keyword>
<evidence type="ECO:0000256" key="6">
    <source>
        <dbReference type="ARBA" id="ARBA00022692"/>
    </source>
</evidence>
<feature type="domain" description="Trimeric autotransporter adhesin YadA-like stalk" evidence="14">
    <location>
        <begin position="469"/>
        <end position="512"/>
    </location>
</feature>
<feature type="domain" description="Trimeric autotransporter adhesin YadA-like head" evidence="13">
    <location>
        <begin position="269"/>
        <end position="292"/>
    </location>
</feature>
<evidence type="ECO:0000256" key="11">
    <source>
        <dbReference type="SAM" id="MobiDB-lite"/>
    </source>
</evidence>
<evidence type="ECO:0000313" key="17">
    <source>
        <dbReference type="Proteomes" id="UP001063782"/>
    </source>
</evidence>
<feature type="region of interest" description="Disordered" evidence="11">
    <location>
        <begin position="782"/>
        <end position="806"/>
    </location>
</feature>